<reference evidence="1 2" key="1">
    <citation type="submission" date="2013-09" db="EMBL/GenBank/DDBJ databases">
        <authorList>
            <consortium name="DOE Joint Genome Institute"/>
            <person name="Klenk H.-P."/>
            <person name="Huntemann M."/>
            <person name="Han J."/>
            <person name="Chen A."/>
            <person name="Kyrpides N."/>
            <person name="Mavromatis K."/>
            <person name="Markowitz V."/>
            <person name="Palaniappan K."/>
            <person name="Ivanova N."/>
            <person name="Schaumberg A."/>
            <person name="Pati A."/>
            <person name="Liolios K."/>
            <person name="Nordberg H.P."/>
            <person name="Cantor M.N."/>
            <person name="Hua S.X."/>
            <person name="Woyke T."/>
        </authorList>
    </citation>
    <scope>NUCLEOTIDE SEQUENCE [LARGE SCALE GENOMIC DNA]</scope>
    <source>
        <strain evidence="1 2">DSM 14336</strain>
    </source>
</reference>
<dbReference type="STRING" id="999552.METH_05920"/>
<organism evidence="1 2">
    <name type="scientific">Leisingera methylohalidivorans DSM 14336</name>
    <dbReference type="NCBI Taxonomy" id="999552"/>
    <lineage>
        <taxon>Bacteria</taxon>
        <taxon>Pseudomonadati</taxon>
        <taxon>Pseudomonadota</taxon>
        <taxon>Alphaproteobacteria</taxon>
        <taxon>Rhodobacterales</taxon>
        <taxon>Roseobacteraceae</taxon>
        <taxon>Leisingera</taxon>
    </lineage>
</organism>
<name>V9VZW0_9RHOB</name>
<dbReference type="HOGENOM" id="CLU_3119327_0_0_5"/>
<accession>V9VZW0</accession>
<proteinExistence type="predicted"/>
<dbReference type="Proteomes" id="UP000018780">
    <property type="component" value="Chromosome"/>
</dbReference>
<evidence type="ECO:0000313" key="1">
    <source>
        <dbReference type="EMBL" id="AHD02910.1"/>
    </source>
</evidence>
<evidence type="ECO:0000313" key="2">
    <source>
        <dbReference type="Proteomes" id="UP000018780"/>
    </source>
</evidence>
<dbReference type="KEGG" id="lmd:METH_05920"/>
<dbReference type="PATRIC" id="fig|999552.6.peg.1191"/>
<sequence>MIFGNGSRQPRPVFFLAGRRRVRLLLILGKYRADFAAQPAAAHVSAPIPA</sequence>
<protein>
    <submittedName>
        <fullName evidence="1">Uncharacterized protein</fullName>
    </submittedName>
</protein>
<dbReference type="AlphaFoldDB" id="V9VZW0"/>
<keyword evidence="2" id="KW-1185">Reference proteome</keyword>
<dbReference type="EMBL" id="CP006773">
    <property type="protein sequence ID" value="AHD02910.1"/>
    <property type="molecule type" value="Genomic_DNA"/>
</dbReference>
<gene>
    <name evidence="1" type="ORF">METH_05920</name>
</gene>